<sequence length="174" mass="19262">MLYKSPQTRLHVSCLLTTISPLLSSPSIRTGGLPELPPLLDTDGGQVPSARILLMRSLPSPIDAIAFGGSSSTRRHSTIALHRRSPLPLTDDARRADIEFQKFRSRHKIHDENKSVAATRANDEEPTRTNGRMKSPTRTNDEALGPAEAIPHQLGAYGVTGRHFRGLFRWVLWP</sequence>
<dbReference type="RefSeq" id="XP_001878715.1">
    <property type="nucleotide sequence ID" value="XM_001878680.1"/>
</dbReference>
<protein>
    <submittedName>
        <fullName evidence="2">Predicted protein</fullName>
    </submittedName>
</protein>
<dbReference type="Proteomes" id="UP000001194">
    <property type="component" value="Unassembled WGS sequence"/>
</dbReference>
<evidence type="ECO:0000313" key="2">
    <source>
        <dbReference type="EMBL" id="EDR10265.1"/>
    </source>
</evidence>
<reference evidence="2 3" key="1">
    <citation type="journal article" date="2008" name="Nature">
        <title>The genome of Laccaria bicolor provides insights into mycorrhizal symbiosis.</title>
        <authorList>
            <person name="Martin F."/>
            <person name="Aerts A."/>
            <person name="Ahren D."/>
            <person name="Brun A."/>
            <person name="Danchin E.G.J."/>
            <person name="Duchaussoy F."/>
            <person name="Gibon J."/>
            <person name="Kohler A."/>
            <person name="Lindquist E."/>
            <person name="Pereda V."/>
            <person name="Salamov A."/>
            <person name="Shapiro H.J."/>
            <person name="Wuyts J."/>
            <person name="Blaudez D."/>
            <person name="Buee M."/>
            <person name="Brokstein P."/>
            <person name="Canbaeck B."/>
            <person name="Cohen D."/>
            <person name="Courty P.E."/>
            <person name="Coutinho P.M."/>
            <person name="Delaruelle C."/>
            <person name="Detter J.C."/>
            <person name="Deveau A."/>
            <person name="DiFazio S."/>
            <person name="Duplessis S."/>
            <person name="Fraissinet-Tachet L."/>
            <person name="Lucic E."/>
            <person name="Frey-Klett P."/>
            <person name="Fourrey C."/>
            <person name="Feussner I."/>
            <person name="Gay G."/>
            <person name="Grimwood J."/>
            <person name="Hoegger P.J."/>
            <person name="Jain P."/>
            <person name="Kilaru S."/>
            <person name="Labbe J."/>
            <person name="Lin Y.C."/>
            <person name="Legue V."/>
            <person name="Le Tacon F."/>
            <person name="Marmeisse R."/>
            <person name="Melayah D."/>
            <person name="Montanini B."/>
            <person name="Muratet M."/>
            <person name="Nehls U."/>
            <person name="Niculita-Hirzel H."/>
            <person name="Oudot-Le Secq M.P."/>
            <person name="Peter M."/>
            <person name="Quesneville H."/>
            <person name="Rajashekar B."/>
            <person name="Reich M."/>
            <person name="Rouhier N."/>
            <person name="Schmutz J."/>
            <person name="Yin T."/>
            <person name="Chalot M."/>
            <person name="Henrissat B."/>
            <person name="Kuees U."/>
            <person name="Lucas S."/>
            <person name="Van de Peer Y."/>
            <person name="Podila G.K."/>
            <person name="Polle A."/>
            <person name="Pukkila P.J."/>
            <person name="Richardson P.M."/>
            <person name="Rouze P."/>
            <person name="Sanders I.R."/>
            <person name="Stajich J.E."/>
            <person name="Tunlid A."/>
            <person name="Tuskan G."/>
            <person name="Grigoriev I.V."/>
        </authorList>
    </citation>
    <scope>NUCLEOTIDE SEQUENCE [LARGE SCALE GENOMIC DNA]</scope>
    <source>
        <strain evidence="3">S238N-H82 / ATCC MYA-4686</strain>
    </source>
</reference>
<gene>
    <name evidence="2" type="ORF">LACBIDRAFT_325183</name>
</gene>
<dbReference type="OrthoDB" id="10461777at2759"/>
<dbReference type="InParanoid" id="B0D441"/>
<feature type="compositionally biased region" description="Polar residues" evidence="1">
    <location>
        <begin position="128"/>
        <end position="138"/>
    </location>
</feature>
<organism evidence="3">
    <name type="scientific">Laccaria bicolor (strain S238N-H82 / ATCC MYA-4686)</name>
    <name type="common">Bicoloured deceiver</name>
    <name type="synonym">Laccaria laccata var. bicolor</name>
    <dbReference type="NCBI Taxonomy" id="486041"/>
    <lineage>
        <taxon>Eukaryota</taxon>
        <taxon>Fungi</taxon>
        <taxon>Dikarya</taxon>
        <taxon>Basidiomycota</taxon>
        <taxon>Agaricomycotina</taxon>
        <taxon>Agaricomycetes</taxon>
        <taxon>Agaricomycetidae</taxon>
        <taxon>Agaricales</taxon>
        <taxon>Agaricineae</taxon>
        <taxon>Hydnangiaceae</taxon>
        <taxon>Laccaria</taxon>
    </lineage>
</organism>
<feature type="region of interest" description="Disordered" evidence="1">
    <location>
        <begin position="110"/>
        <end position="144"/>
    </location>
</feature>
<accession>B0D441</accession>
<evidence type="ECO:0000256" key="1">
    <source>
        <dbReference type="SAM" id="MobiDB-lite"/>
    </source>
</evidence>
<proteinExistence type="predicted"/>
<keyword evidence="3" id="KW-1185">Reference proteome</keyword>
<dbReference type="HOGENOM" id="CLU_1731754_0_0_1"/>
<dbReference type="KEGG" id="lbc:LACBIDRAFT_325183"/>
<dbReference type="EMBL" id="DS547097">
    <property type="protein sequence ID" value="EDR10265.1"/>
    <property type="molecule type" value="Genomic_DNA"/>
</dbReference>
<dbReference type="GeneID" id="6074626"/>
<dbReference type="AlphaFoldDB" id="B0D441"/>
<name>B0D441_LACBS</name>
<evidence type="ECO:0000313" key="3">
    <source>
        <dbReference type="Proteomes" id="UP000001194"/>
    </source>
</evidence>